<reference evidence="9" key="1">
    <citation type="submission" date="2025-08" db="UniProtKB">
        <authorList>
            <consortium name="RefSeq"/>
        </authorList>
    </citation>
    <scope>IDENTIFICATION</scope>
    <source>
        <tissue evidence="9">Entire body</tissue>
    </source>
</reference>
<dbReference type="PANTHER" id="PTHR21421:SF29">
    <property type="entry name" value="GUSTATORY RECEPTOR 5A FOR TREHALOSE-RELATED"/>
    <property type="match status" value="1"/>
</dbReference>
<sequence length="219" mass="25536">MRLNLFFQMTSYSLWKAAVVETFNFIGSFCWAYVDVFIMVNGIALSSKFKQISFKIHQYVQMEVSDLYLWKILREDYFDLCILTKTVDKSLSNLVLLTSINNFYYILSQRFYNVEDMQHYGLKVCFIFSFTLSVTRTICVYLFSASVNLESTKPLKALCRIEPDIYNIEVERLIRLIGSDTVYITGKNFFNIRRGILLDIANALVTCEIVLVQYFGKSS</sequence>
<evidence type="ECO:0000256" key="6">
    <source>
        <dbReference type="ARBA" id="ARBA00023136"/>
    </source>
</evidence>
<keyword evidence="7" id="KW-0675">Receptor</keyword>
<dbReference type="GO" id="GO:0008527">
    <property type="term" value="F:taste receptor activity"/>
    <property type="evidence" value="ECO:0007669"/>
    <property type="project" value="InterPro"/>
</dbReference>
<keyword evidence="5" id="KW-1133">Transmembrane helix</keyword>
<dbReference type="STRING" id="224129.A0A1W4XRW4"/>
<dbReference type="GO" id="GO:0050916">
    <property type="term" value="P:sensory perception of sweet taste"/>
    <property type="evidence" value="ECO:0007669"/>
    <property type="project" value="UniProtKB-ARBA"/>
</dbReference>
<keyword evidence="3" id="KW-1003">Cell membrane</keyword>
<dbReference type="GO" id="GO:0005886">
    <property type="term" value="C:plasma membrane"/>
    <property type="evidence" value="ECO:0007669"/>
    <property type="project" value="UniProtKB-SubCell"/>
</dbReference>
<dbReference type="PANTHER" id="PTHR21421">
    <property type="entry name" value="GUSTATORY RECEPTOR"/>
    <property type="match status" value="1"/>
</dbReference>
<evidence type="ECO:0000256" key="3">
    <source>
        <dbReference type="ARBA" id="ARBA00022475"/>
    </source>
</evidence>
<dbReference type="InParanoid" id="A0A1W4XRW4"/>
<dbReference type="OrthoDB" id="5800391at2759"/>
<dbReference type="KEGG" id="apln:108744319"/>
<name>A0A1W4XRW4_AGRPL</name>
<protein>
    <submittedName>
        <fullName evidence="9">Gustatory receptor for sugar taste 64f-like</fullName>
    </submittedName>
</protein>
<keyword evidence="8" id="KW-1185">Reference proteome</keyword>
<dbReference type="Proteomes" id="UP000192223">
    <property type="component" value="Unplaced"/>
</dbReference>
<dbReference type="Pfam" id="PF06151">
    <property type="entry name" value="Trehalose_recp"/>
    <property type="match status" value="1"/>
</dbReference>
<evidence type="ECO:0000256" key="4">
    <source>
        <dbReference type="ARBA" id="ARBA00022692"/>
    </source>
</evidence>
<evidence type="ECO:0000256" key="5">
    <source>
        <dbReference type="ARBA" id="ARBA00022989"/>
    </source>
</evidence>
<dbReference type="GeneID" id="108744319"/>
<keyword evidence="6" id="KW-0472">Membrane</keyword>
<comment type="subcellular location">
    <subcellularLocation>
        <location evidence="1">Cell membrane</location>
        <topology evidence="1">Multi-pass membrane protein</topology>
    </subcellularLocation>
</comment>
<dbReference type="InterPro" id="IPR009318">
    <property type="entry name" value="Gustatory_rcpt"/>
</dbReference>
<comment type="similarity">
    <text evidence="2">Belongs to the insect chemoreceptor superfamily. Gustatory receptor (GR) family. Gr5a subfamily.</text>
</comment>
<gene>
    <name evidence="9" type="primary">LOC108744319</name>
</gene>
<proteinExistence type="inferred from homology"/>
<organism evidence="8 9">
    <name type="scientific">Agrilus planipennis</name>
    <name type="common">Emerald ash borer</name>
    <name type="synonym">Agrilus marcopoli</name>
    <dbReference type="NCBI Taxonomy" id="224129"/>
    <lineage>
        <taxon>Eukaryota</taxon>
        <taxon>Metazoa</taxon>
        <taxon>Ecdysozoa</taxon>
        <taxon>Arthropoda</taxon>
        <taxon>Hexapoda</taxon>
        <taxon>Insecta</taxon>
        <taxon>Pterygota</taxon>
        <taxon>Neoptera</taxon>
        <taxon>Endopterygota</taxon>
        <taxon>Coleoptera</taxon>
        <taxon>Polyphaga</taxon>
        <taxon>Elateriformia</taxon>
        <taxon>Buprestoidea</taxon>
        <taxon>Buprestidae</taxon>
        <taxon>Agrilinae</taxon>
        <taxon>Agrilus</taxon>
    </lineage>
</organism>
<evidence type="ECO:0000313" key="9">
    <source>
        <dbReference type="RefSeq" id="XP_018335527.1"/>
    </source>
</evidence>
<evidence type="ECO:0000256" key="1">
    <source>
        <dbReference type="ARBA" id="ARBA00004651"/>
    </source>
</evidence>
<dbReference type="AlphaFoldDB" id="A0A1W4XRW4"/>
<evidence type="ECO:0000256" key="7">
    <source>
        <dbReference type="ARBA" id="ARBA00023170"/>
    </source>
</evidence>
<evidence type="ECO:0000256" key="2">
    <source>
        <dbReference type="ARBA" id="ARBA00005327"/>
    </source>
</evidence>
<evidence type="ECO:0000313" key="8">
    <source>
        <dbReference type="Proteomes" id="UP000192223"/>
    </source>
</evidence>
<dbReference type="RefSeq" id="XP_018335527.1">
    <property type="nucleotide sequence ID" value="XM_018480025.1"/>
</dbReference>
<accession>A0A1W4XRW4</accession>
<keyword evidence="4" id="KW-0812">Transmembrane</keyword>